<evidence type="ECO:0000259" key="13">
    <source>
        <dbReference type="PROSITE" id="PS50885"/>
    </source>
</evidence>
<dbReference type="PANTHER" id="PTHR32089">
    <property type="entry name" value="METHYL-ACCEPTING CHEMOTAXIS PROTEIN MCPB"/>
    <property type="match status" value="1"/>
</dbReference>
<evidence type="ECO:0000256" key="1">
    <source>
        <dbReference type="ARBA" id="ARBA00004651"/>
    </source>
</evidence>
<keyword evidence="3" id="KW-0488">Methylation</keyword>
<dbReference type="FunFam" id="1.10.287.950:FF:000001">
    <property type="entry name" value="Methyl-accepting chemotaxis sensory transducer"/>
    <property type="match status" value="1"/>
</dbReference>
<dbReference type="PROSITE" id="PS50885">
    <property type="entry name" value="HAMP"/>
    <property type="match status" value="1"/>
</dbReference>
<keyword evidence="7 9" id="KW-0807">Transducer</keyword>
<gene>
    <name evidence="14" type="ORF">BGP80_03875</name>
</gene>
<dbReference type="SUPFAM" id="SSF58104">
    <property type="entry name" value="Methyl-accepting chemotaxis protein (MCP) signaling domain"/>
    <property type="match status" value="1"/>
</dbReference>
<feature type="domain" description="HAMP" evidence="13">
    <location>
        <begin position="330"/>
        <end position="382"/>
    </location>
</feature>
<dbReference type="PROSITE" id="PS50111">
    <property type="entry name" value="CHEMOTAXIS_TRANSDUC_2"/>
    <property type="match status" value="1"/>
</dbReference>
<dbReference type="Pfam" id="PF00015">
    <property type="entry name" value="MCPsignal"/>
    <property type="match status" value="1"/>
</dbReference>
<dbReference type="SUPFAM" id="SSF103190">
    <property type="entry name" value="Sensory domain-like"/>
    <property type="match status" value="1"/>
</dbReference>
<dbReference type="CDD" id="cd18774">
    <property type="entry name" value="PDC2_HK_sensor"/>
    <property type="match status" value="1"/>
</dbReference>
<evidence type="ECO:0000256" key="9">
    <source>
        <dbReference type="PROSITE-ProRule" id="PRU00284"/>
    </source>
</evidence>
<evidence type="ECO:0000256" key="6">
    <source>
        <dbReference type="ARBA" id="ARBA00023136"/>
    </source>
</evidence>
<dbReference type="Gene3D" id="1.10.287.950">
    <property type="entry name" value="Methyl-accepting chemotaxis protein"/>
    <property type="match status" value="1"/>
</dbReference>
<keyword evidence="6 11" id="KW-0472">Membrane</keyword>
<dbReference type="Pfam" id="PF00672">
    <property type="entry name" value="HAMP"/>
    <property type="match status" value="1"/>
</dbReference>
<reference evidence="14 15" key="2">
    <citation type="submission" date="2018-03" db="EMBL/GenBank/DDBJ databases">
        <title>Draft genome of Pseudomonas putida strain KT-27.</title>
        <authorList>
            <person name="Yoshizawa S."/>
            <person name="Khan N.H."/>
            <person name="Nishimura M."/>
            <person name="Chiura H.X."/>
            <person name="Ogura Y."/>
            <person name="Hayashi T."/>
            <person name="Kogure K."/>
        </authorList>
    </citation>
    <scope>NUCLEOTIDE SEQUENCE [LARGE SCALE GENOMIC DNA]</scope>
    <source>
        <strain evidence="14 15">KT-27</strain>
    </source>
</reference>
<organism evidence="14 15">
    <name type="scientific">Pseudomonas putida</name>
    <name type="common">Arthrobacter siderocapsulatus</name>
    <dbReference type="NCBI Taxonomy" id="303"/>
    <lineage>
        <taxon>Bacteria</taxon>
        <taxon>Pseudomonadati</taxon>
        <taxon>Pseudomonadota</taxon>
        <taxon>Gammaproteobacteria</taxon>
        <taxon>Pseudomonadales</taxon>
        <taxon>Pseudomonadaceae</taxon>
        <taxon>Pseudomonas</taxon>
    </lineage>
</organism>
<dbReference type="Proteomes" id="UP000237194">
    <property type="component" value="Unassembled WGS sequence"/>
</dbReference>
<dbReference type="GO" id="GO:0007165">
    <property type="term" value="P:signal transduction"/>
    <property type="evidence" value="ECO:0007669"/>
    <property type="project" value="UniProtKB-KW"/>
</dbReference>
<evidence type="ECO:0000256" key="4">
    <source>
        <dbReference type="ARBA" id="ARBA00022692"/>
    </source>
</evidence>
<evidence type="ECO:0000256" key="8">
    <source>
        <dbReference type="ARBA" id="ARBA00029447"/>
    </source>
</evidence>
<feature type="transmembrane region" description="Helical" evidence="11">
    <location>
        <begin position="310"/>
        <end position="329"/>
    </location>
</feature>
<dbReference type="Gene3D" id="3.30.450.20">
    <property type="entry name" value="PAS domain"/>
    <property type="match status" value="1"/>
</dbReference>
<dbReference type="InterPro" id="IPR004089">
    <property type="entry name" value="MCPsignal_dom"/>
</dbReference>
<dbReference type="InterPro" id="IPR033462">
    <property type="entry name" value="Cache_3-Cache_2"/>
</dbReference>
<evidence type="ECO:0000256" key="3">
    <source>
        <dbReference type="ARBA" id="ARBA00022481"/>
    </source>
</evidence>
<evidence type="ECO:0000313" key="14">
    <source>
        <dbReference type="EMBL" id="POF87135.1"/>
    </source>
</evidence>
<dbReference type="GO" id="GO:0005886">
    <property type="term" value="C:plasma membrane"/>
    <property type="evidence" value="ECO:0007669"/>
    <property type="project" value="UniProtKB-SubCell"/>
</dbReference>
<dbReference type="GO" id="GO:0006935">
    <property type="term" value="P:chemotaxis"/>
    <property type="evidence" value="ECO:0007669"/>
    <property type="project" value="UniProtKB-ARBA"/>
</dbReference>
<proteinExistence type="inferred from homology"/>
<evidence type="ECO:0000313" key="15">
    <source>
        <dbReference type="Proteomes" id="UP000237194"/>
    </source>
</evidence>
<accession>A0A2S3W875</accession>
<comment type="caution">
    <text evidence="14">The sequence shown here is derived from an EMBL/GenBank/DDBJ whole genome shotgun (WGS) entry which is preliminary data.</text>
</comment>
<dbReference type="SMART" id="SM00304">
    <property type="entry name" value="HAMP"/>
    <property type="match status" value="1"/>
</dbReference>
<dbReference type="CDD" id="cd06225">
    <property type="entry name" value="HAMP"/>
    <property type="match status" value="1"/>
</dbReference>
<feature type="coiled-coil region" evidence="10">
    <location>
        <begin position="633"/>
        <end position="660"/>
    </location>
</feature>
<evidence type="ECO:0000256" key="10">
    <source>
        <dbReference type="SAM" id="Coils"/>
    </source>
</evidence>
<dbReference type="EMBL" id="MIND01000018">
    <property type="protein sequence ID" value="POF87135.1"/>
    <property type="molecule type" value="Genomic_DNA"/>
</dbReference>
<dbReference type="AlphaFoldDB" id="A0A2S3W875"/>
<evidence type="ECO:0000256" key="5">
    <source>
        <dbReference type="ARBA" id="ARBA00022989"/>
    </source>
</evidence>
<name>A0A2S3W875_PSEPU</name>
<keyword evidence="5 11" id="KW-1133">Transmembrane helix</keyword>
<evidence type="ECO:0000259" key="12">
    <source>
        <dbReference type="PROSITE" id="PS50111"/>
    </source>
</evidence>
<keyword evidence="4 11" id="KW-0812">Transmembrane</keyword>
<evidence type="ECO:0000256" key="7">
    <source>
        <dbReference type="ARBA" id="ARBA00023224"/>
    </source>
</evidence>
<dbReference type="CDD" id="cd11386">
    <property type="entry name" value="MCP_signal"/>
    <property type="match status" value="1"/>
</dbReference>
<dbReference type="SMART" id="SM00283">
    <property type="entry name" value="MA"/>
    <property type="match status" value="1"/>
</dbReference>
<dbReference type="Pfam" id="PF17201">
    <property type="entry name" value="Cache_3-Cache_2"/>
    <property type="match status" value="1"/>
</dbReference>
<evidence type="ECO:0000256" key="2">
    <source>
        <dbReference type="ARBA" id="ARBA00022475"/>
    </source>
</evidence>
<dbReference type="InterPro" id="IPR029151">
    <property type="entry name" value="Sensor-like_sf"/>
</dbReference>
<dbReference type="PANTHER" id="PTHR32089:SF112">
    <property type="entry name" value="LYSOZYME-LIKE PROTEIN-RELATED"/>
    <property type="match status" value="1"/>
</dbReference>
<comment type="similarity">
    <text evidence="8">Belongs to the methyl-accepting chemotaxis (MCP) protein family.</text>
</comment>
<dbReference type="InterPro" id="IPR003660">
    <property type="entry name" value="HAMP_dom"/>
</dbReference>
<sequence length="660" mass="70289">MSQPRARIASQLGIALAIVLALVITGSTLFALRSLDNANLATRQEHLASEARLLADQLDTFHGSLKDNTQRLSGLFERRFASGLSLHAGETATVAGQATPALYLGERLLNNDFQQVDEFKQMTAGVATVFVRSGDDFIRISTSLTKQDGSRAIGTQLDRQHPAYAKLMAGQTYVGRAALFDRNYMTRYVPVSDGSGRVIAVLFVGFDYTDAQNAQFANLNRFRIGHTGSLALLDEQGKWLVPPADVGNAETAAQAVKNLAAEPGSGSFWDNADQQIFSVAMPFAEGPWTVVASMPEAEIRDVTWSVGLRLAIGSLLAMLLAVAATLFLLRRKLRPLSDLLHQAEALGAGDLSARLTVSSNDEIGQLARSFNQMGEALSTMVAHIRSASEQVSGRARSLAGLSSGACEGMEQQSGEITSMAGAVEEFSATSMNIADNMAGTERMARDNAEHTRVGRSAMNEASASLRQIADALGGTAEVMDTLGARSQEIGGIVGVITAIAEQTNLLALNAAIEAARAGEQGRGFAVVADEVRGLAARTRSATDEISGMIGSIQQQTGHAISTLQQGNRLMQEGLERNVKVADALAQIDQQSRDAGEQFAAISAATQEQSSTATLLSRNLQSIAQANSEQHDVANELATTARELEGLAAQLRQEVDRFRVR</sequence>
<feature type="transmembrane region" description="Helical" evidence="11">
    <location>
        <begin position="12"/>
        <end position="32"/>
    </location>
</feature>
<keyword evidence="10" id="KW-0175">Coiled coil</keyword>
<feature type="domain" description="Methyl-accepting transducer" evidence="12">
    <location>
        <begin position="387"/>
        <end position="623"/>
    </location>
</feature>
<comment type="subcellular location">
    <subcellularLocation>
        <location evidence="1">Cell membrane</location>
        <topology evidence="1">Multi-pass membrane protein</topology>
    </subcellularLocation>
</comment>
<evidence type="ECO:0000256" key="11">
    <source>
        <dbReference type="SAM" id="Phobius"/>
    </source>
</evidence>
<protein>
    <submittedName>
        <fullName evidence="14">Chemotaxis protein</fullName>
    </submittedName>
</protein>
<reference evidence="14 15" key="1">
    <citation type="submission" date="2016-08" db="EMBL/GenBank/DDBJ databases">
        <authorList>
            <person name="Seilhamer J.J."/>
        </authorList>
    </citation>
    <scope>NUCLEOTIDE SEQUENCE [LARGE SCALE GENOMIC DNA]</scope>
    <source>
        <strain evidence="14 15">KT-27</strain>
    </source>
</reference>
<keyword evidence="2" id="KW-1003">Cell membrane</keyword>